<evidence type="ECO:0000313" key="2">
    <source>
        <dbReference type="EMBL" id="SDP28519.1"/>
    </source>
</evidence>
<keyword evidence="1" id="KW-0472">Membrane</keyword>
<organism evidence="2 3">
    <name type="scientific">Actinopolyspora xinjiangensis</name>
    <dbReference type="NCBI Taxonomy" id="405564"/>
    <lineage>
        <taxon>Bacteria</taxon>
        <taxon>Bacillati</taxon>
        <taxon>Actinomycetota</taxon>
        <taxon>Actinomycetes</taxon>
        <taxon>Actinopolysporales</taxon>
        <taxon>Actinopolysporaceae</taxon>
        <taxon>Actinopolyspora</taxon>
    </lineage>
</organism>
<dbReference type="Proteomes" id="UP000199497">
    <property type="component" value="Unassembled WGS sequence"/>
</dbReference>
<dbReference type="EMBL" id="FNJR01000003">
    <property type="protein sequence ID" value="SDP28519.1"/>
    <property type="molecule type" value="Genomic_DNA"/>
</dbReference>
<evidence type="ECO:0000313" key="3">
    <source>
        <dbReference type="Proteomes" id="UP000199497"/>
    </source>
</evidence>
<keyword evidence="3" id="KW-1185">Reference proteome</keyword>
<name>A0A1H0RH35_9ACTN</name>
<feature type="transmembrane region" description="Helical" evidence="1">
    <location>
        <begin position="59"/>
        <end position="79"/>
    </location>
</feature>
<keyword evidence="1" id="KW-0812">Transmembrane</keyword>
<keyword evidence="1" id="KW-1133">Transmembrane helix</keyword>
<sequence>MRSMGMLNSVGVTAASDLTGETSTVDCGPPWFPNDAPGGTRFSDSMPQECEDEFGGRGVLSYLIFLAGGVIAGIAYHPAVRMQ</sequence>
<gene>
    <name evidence="2" type="ORF">SAMN04487905_10351</name>
</gene>
<reference evidence="3" key="1">
    <citation type="submission" date="2016-10" db="EMBL/GenBank/DDBJ databases">
        <authorList>
            <person name="Varghese N."/>
            <person name="Submissions S."/>
        </authorList>
    </citation>
    <scope>NUCLEOTIDE SEQUENCE [LARGE SCALE GENOMIC DNA]</scope>
    <source>
        <strain evidence="3">DSM 46732</strain>
    </source>
</reference>
<evidence type="ECO:0000256" key="1">
    <source>
        <dbReference type="SAM" id="Phobius"/>
    </source>
</evidence>
<protein>
    <submittedName>
        <fullName evidence="2">Uncharacterized protein</fullName>
    </submittedName>
</protein>
<dbReference type="AlphaFoldDB" id="A0A1H0RH35"/>
<accession>A0A1H0RH35</accession>
<proteinExistence type="predicted"/>